<dbReference type="EMBL" id="GL629788">
    <property type="protein sequence ID" value="EFX01655.1"/>
    <property type="molecule type" value="Genomic_DNA"/>
</dbReference>
<gene>
    <name evidence="2" type="ORF">CMQ_8121</name>
</gene>
<proteinExistence type="predicted"/>
<dbReference type="Proteomes" id="UP000007796">
    <property type="component" value="Unassembled WGS sequence"/>
</dbReference>
<dbReference type="HOGENOM" id="CLU_1384302_0_0_1"/>
<protein>
    <submittedName>
        <fullName evidence="2">Uncharacterized protein</fullName>
    </submittedName>
</protein>
<dbReference type="AlphaFoldDB" id="F0XL06"/>
<evidence type="ECO:0000256" key="1">
    <source>
        <dbReference type="SAM" id="MobiDB-lite"/>
    </source>
</evidence>
<keyword evidence="3" id="KW-1185">Reference proteome</keyword>
<organism evidence="3">
    <name type="scientific">Grosmannia clavigera (strain kw1407 / UAMH 11150)</name>
    <name type="common">Blue stain fungus</name>
    <name type="synonym">Graphiocladiella clavigera</name>
    <dbReference type="NCBI Taxonomy" id="655863"/>
    <lineage>
        <taxon>Eukaryota</taxon>
        <taxon>Fungi</taxon>
        <taxon>Dikarya</taxon>
        <taxon>Ascomycota</taxon>
        <taxon>Pezizomycotina</taxon>
        <taxon>Sordariomycetes</taxon>
        <taxon>Sordariomycetidae</taxon>
        <taxon>Ophiostomatales</taxon>
        <taxon>Ophiostomataceae</taxon>
        <taxon>Leptographium</taxon>
    </lineage>
</organism>
<dbReference type="GeneID" id="25981742"/>
<sequence>MCIGYRIIQYQCQCKYNWLTKKCETHPDEHDGTSFELPNRANVPCQLVKDRQYCPGVDREEAVDTMKLKLFCPHCVESKQEELRKFFCEEYAVTAPHVEKFNDNARALLDFALTDIMRNPVTRVPIADTQHIERKLRTLEKRVLKWNPNMGVPSKSHSLKIQRWARGEAKDLDDGASSSDNDNAGEGSSRPRRPSRS</sequence>
<reference evidence="2 3" key="1">
    <citation type="journal article" date="2011" name="Proc. Natl. Acad. Sci. U.S.A.">
        <title>Genome and transcriptome analyses of the mountain pine beetle-fungal symbiont Grosmannia clavigera, a lodgepole pine pathogen.</title>
        <authorList>
            <person name="DiGuistini S."/>
            <person name="Wang Y."/>
            <person name="Liao N.Y."/>
            <person name="Taylor G."/>
            <person name="Tanguay P."/>
            <person name="Feau N."/>
            <person name="Henrissat B."/>
            <person name="Chan S.K."/>
            <person name="Hesse-Orce U."/>
            <person name="Alamouti S.M."/>
            <person name="Tsui C.K.M."/>
            <person name="Docking R.T."/>
            <person name="Levasseur A."/>
            <person name="Haridas S."/>
            <person name="Robertson G."/>
            <person name="Birol I."/>
            <person name="Holt R.A."/>
            <person name="Marra M.A."/>
            <person name="Hamelin R.C."/>
            <person name="Hirst M."/>
            <person name="Jones S.J.M."/>
            <person name="Bohlmann J."/>
            <person name="Breuil C."/>
        </authorList>
    </citation>
    <scope>NUCLEOTIDE SEQUENCE [LARGE SCALE GENOMIC DNA]</scope>
    <source>
        <strain evidence="3">kw1407 / UAMH 11150</strain>
    </source>
</reference>
<feature type="compositionally biased region" description="Low complexity" evidence="1">
    <location>
        <begin position="175"/>
        <end position="185"/>
    </location>
</feature>
<dbReference type="RefSeq" id="XP_014171137.1">
    <property type="nucleotide sequence ID" value="XM_014315662.1"/>
</dbReference>
<feature type="region of interest" description="Disordered" evidence="1">
    <location>
        <begin position="151"/>
        <end position="197"/>
    </location>
</feature>
<name>F0XL06_GROCL</name>
<accession>F0XL06</accession>
<evidence type="ECO:0000313" key="3">
    <source>
        <dbReference type="Proteomes" id="UP000007796"/>
    </source>
</evidence>
<dbReference type="OrthoDB" id="10509414at2759"/>
<dbReference type="InParanoid" id="F0XL06"/>
<evidence type="ECO:0000313" key="2">
    <source>
        <dbReference type="EMBL" id="EFX01655.1"/>
    </source>
</evidence>